<proteinExistence type="predicted"/>
<comment type="subcellular location">
    <subcellularLocation>
        <location evidence="1">Virion</location>
    </subcellularLocation>
</comment>
<dbReference type="OMA" id="ECENANW"/>
<dbReference type="GeneTree" id="ENSGT00940000154967"/>
<evidence type="ECO:0000256" key="3">
    <source>
        <dbReference type="ARBA" id="ARBA00022729"/>
    </source>
</evidence>
<dbReference type="PANTHER" id="PTHR45785:SF2">
    <property type="entry name" value="COMPLEMENT FACTOR H-RELATED"/>
    <property type="match status" value="1"/>
</dbReference>
<reference evidence="8" key="1">
    <citation type="journal article" date="2014" name="Science">
        <title>Nonhuman genetics. Genomic basis for the convergent evolution of electric organs.</title>
        <authorList>
            <person name="Gallant J.R."/>
            <person name="Traeger L.L."/>
            <person name="Volkening J.D."/>
            <person name="Moffett H."/>
            <person name="Chen P.H."/>
            <person name="Novina C.D."/>
            <person name="Phillips G.N.Jr."/>
            <person name="Anand R."/>
            <person name="Wells G.B."/>
            <person name="Pinch M."/>
            <person name="Guth R."/>
            <person name="Unguez G.A."/>
            <person name="Albert J.S."/>
            <person name="Zakon H.H."/>
            <person name="Samanta M.P."/>
            <person name="Sussman M.R."/>
        </authorList>
    </citation>
    <scope>NUCLEOTIDE SEQUENCE [LARGE SCALE GENOMIC DNA]</scope>
</reference>
<evidence type="ECO:0000259" key="6">
    <source>
        <dbReference type="PROSITE" id="PS50923"/>
    </source>
</evidence>
<evidence type="ECO:0000313" key="7">
    <source>
        <dbReference type="Ensembl" id="ENSEEEP00000035952.2"/>
    </source>
</evidence>
<dbReference type="Gene3D" id="2.10.70.10">
    <property type="entry name" value="Complement Module, domain 1"/>
    <property type="match status" value="4"/>
</dbReference>
<evidence type="ECO:0000256" key="2">
    <source>
        <dbReference type="ARBA" id="ARBA00022659"/>
    </source>
</evidence>
<comment type="caution">
    <text evidence="5">Lacks conserved residue(s) required for the propagation of feature annotation.</text>
</comment>
<keyword evidence="3" id="KW-0732">Signal</keyword>
<keyword evidence="8" id="KW-1185">Reference proteome</keyword>
<name>A0A4W4GHA2_ELEEL</name>
<dbReference type="CDD" id="cd00033">
    <property type="entry name" value="CCP"/>
    <property type="match status" value="3"/>
</dbReference>
<dbReference type="Ensembl" id="ENSEEET00000036374.2">
    <property type="protein sequence ID" value="ENSEEEP00000035952.2"/>
    <property type="gene ID" value="ENSEEEG00000017100.2"/>
</dbReference>
<dbReference type="PROSITE" id="PS50923">
    <property type="entry name" value="SUSHI"/>
    <property type="match status" value="4"/>
</dbReference>
<dbReference type="AlphaFoldDB" id="A0A4W4GHA2"/>
<dbReference type="InterPro" id="IPR051503">
    <property type="entry name" value="ComplSys_Reg/VirEntry_Med"/>
</dbReference>
<dbReference type="STRING" id="8005.ENSEEEP00000035952"/>
<dbReference type="InterPro" id="IPR035976">
    <property type="entry name" value="Sushi/SCR/CCP_sf"/>
</dbReference>
<reference evidence="7" key="5">
    <citation type="submission" date="2025-09" db="UniProtKB">
        <authorList>
            <consortium name="Ensembl"/>
        </authorList>
    </citation>
    <scope>IDENTIFICATION</scope>
</reference>
<feature type="disulfide bond" evidence="5">
    <location>
        <begin position="143"/>
        <end position="186"/>
    </location>
</feature>
<feature type="domain" description="Sushi" evidence="6">
    <location>
        <begin position="220"/>
        <end position="273"/>
    </location>
</feature>
<dbReference type="Pfam" id="PF00084">
    <property type="entry name" value="Sushi"/>
    <property type="match status" value="3"/>
</dbReference>
<sequence>HCWAMHVTAAQLRQNWSKDCQSPKLRHVFLVPQQENYENGSSIFYGCDANTRPVANAWWGVLRCDDGVWSHTPHCLGSIGESECAAPAVSHAQPLHKLEGWYSNNSRVPYACEKGYELVGKQLAVCINGKWILPECKRKLGTCDAPAPVANAVIIQPYQDVFEHTDRVDFMCKKGYKLAGHRHNYCMNEEWTPAPICGVCPKTRKATATCTGEGRSSTGQLCGTYPAIENGDVFEVQDGRALTVQCVMLYKLDGPKSIMCVNEEWTTLPVCKAPCKLDQTLFYYQQAEYISHGDQMNGHCTNYWNYMYVICNNGRALYRGCKFNIPMQLGQECILSLFKISHLSTVSINFLLTIT</sequence>
<feature type="domain" description="Sushi" evidence="6">
    <location>
        <begin position="82"/>
        <end position="138"/>
    </location>
</feature>
<evidence type="ECO:0000256" key="5">
    <source>
        <dbReference type="PROSITE-ProRule" id="PRU00302"/>
    </source>
</evidence>
<evidence type="ECO:0000313" key="8">
    <source>
        <dbReference type="Proteomes" id="UP000314983"/>
    </source>
</evidence>
<dbReference type="PANTHER" id="PTHR45785">
    <property type="entry name" value="COMPLEMENT FACTOR H-RELATED"/>
    <property type="match status" value="1"/>
</dbReference>
<dbReference type="InterPro" id="IPR000436">
    <property type="entry name" value="Sushi_SCR_CCP_dom"/>
</dbReference>
<feature type="domain" description="Sushi" evidence="6">
    <location>
        <begin position="141"/>
        <end position="199"/>
    </location>
</feature>
<reference evidence="8" key="2">
    <citation type="journal article" date="2017" name="Sci. Adv.">
        <title>A tail of two voltages: Proteomic comparison of the three electric organs of the electric eel.</title>
        <authorList>
            <person name="Traeger L.L."/>
            <person name="Sabat G."/>
            <person name="Barrett-Wilt G.A."/>
            <person name="Wells G.B."/>
            <person name="Sussman M.R."/>
        </authorList>
    </citation>
    <scope>NUCLEOTIDE SEQUENCE [LARGE SCALE GENOMIC DNA]</scope>
</reference>
<keyword evidence="2 5" id="KW-0768">Sushi</keyword>
<dbReference type="SUPFAM" id="SSF57535">
    <property type="entry name" value="Complement control module/SCR domain"/>
    <property type="match status" value="4"/>
</dbReference>
<reference evidence="7" key="4">
    <citation type="submission" date="2025-08" db="UniProtKB">
        <authorList>
            <consortium name="Ensembl"/>
        </authorList>
    </citation>
    <scope>IDENTIFICATION</scope>
</reference>
<organism evidence="7 8">
    <name type="scientific">Electrophorus electricus</name>
    <name type="common">Electric eel</name>
    <name type="synonym">Gymnotus electricus</name>
    <dbReference type="NCBI Taxonomy" id="8005"/>
    <lineage>
        <taxon>Eukaryota</taxon>
        <taxon>Metazoa</taxon>
        <taxon>Chordata</taxon>
        <taxon>Craniata</taxon>
        <taxon>Vertebrata</taxon>
        <taxon>Euteleostomi</taxon>
        <taxon>Actinopterygii</taxon>
        <taxon>Neopterygii</taxon>
        <taxon>Teleostei</taxon>
        <taxon>Ostariophysi</taxon>
        <taxon>Gymnotiformes</taxon>
        <taxon>Gymnotoidei</taxon>
        <taxon>Gymnotidae</taxon>
        <taxon>Electrophorus</taxon>
    </lineage>
</organism>
<evidence type="ECO:0000256" key="1">
    <source>
        <dbReference type="ARBA" id="ARBA00004328"/>
    </source>
</evidence>
<dbReference type="Proteomes" id="UP000314983">
    <property type="component" value="Chromosome 18"/>
</dbReference>
<protein>
    <recommendedName>
        <fullName evidence="6">Sushi domain-containing protein</fullName>
    </recommendedName>
</protein>
<reference evidence="7" key="3">
    <citation type="submission" date="2020-05" db="EMBL/GenBank/DDBJ databases">
        <title>Electrophorus electricus (electric eel) genome, fEleEle1, primary haplotype.</title>
        <authorList>
            <person name="Myers G."/>
            <person name="Meyer A."/>
            <person name="Fedrigo O."/>
            <person name="Formenti G."/>
            <person name="Rhie A."/>
            <person name="Tracey A."/>
            <person name="Sims Y."/>
            <person name="Jarvis E.D."/>
        </authorList>
    </citation>
    <scope>NUCLEOTIDE SEQUENCE [LARGE SCALE GENOMIC DNA]</scope>
</reference>
<evidence type="ECO:0000256" key="4">
    <source>
        <dbReference type="ARBA" id="ARBA00023157"/>
    </source>
</evidence>
<feature type="domain" description="Sushi" evidence="6">
    <location>
        <begin position="18"/>
        <end position="77"/>
    </location>
</feature>
<keyword evidence="4 5" id="KW-1015">Disulfide bond</keyword>
<accession>A0A4W4GHA2</accession>
<dbReference type="SMART" id="SM00032">
    <property type="entry name" value="CCP"/>
    <property type="match status" value="4"/>
</dbReference>